<feature type="binding site" evidence="9">
    <location>
        <begin position="203"/>
        <end position="207"/>
    </location>
    <ligand>
        <name>ATP</name>
        <dbReference type="ChEBI" id="CHEBI:30616"/>
    </ligand>
</feature>
<evidence type="ECO:0000256" key="1">
    <source>
        <dbReference type="ARBA" id="ARBA00008748"/>
    </source>
</evidence>
<dbReference type="InterPro" id="IPR043129">
    <property type="entry name" value="ATPase_NBD"/>
</dbReference>
<feature type="binding site" evidence="9">
    <location>
        <begin position="323"/>
        <end position="327"/>
    </location>
    <ligand>
        <name>ATP</name>
        <dbReference type="ChEBI" id="CHEBI:30616"/>
    </ligand>
</feature>
<evidence type="ECO:0000256" key="2">
    <source>
        <dbReference type="ARBA" id="ARBA00022490"/>
    </source>
</evidence>
<name>A0A7H1N6G3_9PROT</name>
<feature type="binding site" evidence="9">
    <location>
        <position position="90"/>
    </location>
    <ligand>
        <name>substrate</name>
    </ligand>
</feature>
<keyword evidence="6 9" id="KW-0418">Kinase</keyword>
<dbReference type="EMBL" id="CP053923">
    <property type="protein sequence ID" value="QNT71299.1"/>
    <property type="molecule type" value="Genomic_DNA"/>
</dbReference>
<evidence type="ECO:0000256" key="7">
    <source>
        <dbReference type="ARBA" id="ARBA00022840"/>
    </source>
</evidence>
<keyword evidence="5 9" id="KW-0547">Nucleotide-binding</keyword>
<dbReference type="Proteomes" id="UP000516369">
    <property type="component" value="Chromosome"/>
</dbReference>
<dbReference type="EC" id="2.7.2.1" evidence="9"/>
<dbReference type="PROSITE" id="PS01076">
    <property type="entry name" value="ACETATE_KINASE_2"/>
    <property type="match status" value="1"/>
</dbReference>
<comment type="pathway">
    <text evidence="9">Metabolic intermediate biosynthesis; acetyl-CoA biosynthesis; acetyl-CoA from acetate: step 1/2.</text>
</comment>
<feature type="active site" description="Proton donor/acceptor" evidence="9">
    <location>
        <position position="147"/>
    </location>
</feature>
<keyword evidence="12" id="KW-1185">Reference proteome</keyword>
<evidence type="ECO:0000256" key="10">
    <source>
        <dbReference type="RuleBase" id="RU003835"/>
    </source>
</evidence>
<feature type="binding site" evidence="9">
    <location>
        <position position="374"/>
    </location>
    <ligand>
        <name>Mg(2+)</name>
        <dbReference type="ChEBI" id="CHEBI:18420"/>
    </ligand>
</feature>
<dbReference type="InterPro" id="IPR004372">
    <property type="entry name" value="Ac/propionate_kinase"/>
</dbReference>
<proteinExistence type="inferred from homology"/>
<dbReference type="PIRSF" id="PIRSF000722">
    <property type="entry name" value="Acetate_prop_kin"/>
    <property type="match status" value="1"/>
</dbReference>
<keyword evidence="2 9" id="KW-0963">Cytoplasm</keyword>
<protein>
    <recommendedName>
        <fullName evidence="9">Acetate kinase</fullName>
        <ecNumber evidence="9">2.7.2.1</ecNumber>
    </recommendedName>
    <alternativeName>
        <fullName evidence="9">Acetokinase</fullName>
    </alternativeName>
</protein>
<evidence type="ECO:0000256" key="4">
    <source>
        <dbReference type="ARBA" id="ARBA00022723"/>
    </source>
</evidence>
<comment type="subcellular location">
    <subcellularLocation>
        <location evidence="9">Cytoplasm</location>
    </subcellularLocation>
</comment>
<comment type="function">
    <text evidence="9">Catalyzes the formation of acetyl phosphate from acetate and ATP. Can also catalyze the reverse reaction.</text>
</comment>
<comment type="cofactor">
    <cofactor evidence="9">
        <name>Mg(2+)</name>
        <dbReference type="ChEBI" id="CHEBI:18420"/>
    </cofactor>
    <cofactor evidence="9">
        <name>Mn(2+)</name>
        <dbReference type="ChEBI" id="CHEBI:29035"/>
    </cofactor>
    <text evidence="9">Mg(2+). Can also accept Mn(2+).</text>
</comment>
<evidence type="ECO:0000256" key="9">
    <source>
        <dbReference type="HAMAP-Rule" id="MF_00020"/>
    </source>
</evidence>
<dbReference type="PRINTS" id="PR00471">
    <property type="entry name" value="ACETATEKNASE"/>
</dbReference>
<dbReference type="GO" id="GO:0005524">
    <property type="term" value="F:ATP binding"/>
    <property type="evidence" value="ECO:0007669"/>
    <property type="project" value="UniProtKB-KW"/>
</dbReference>
<reference evidence="11 12" key="1">
    <citation type="submission" date="2020-05" db="EMBL/GenBank/DDBJ databases">
        <title>Complete closed genome sequence of Defluviicoccus vanus.</title>
        <authorList>
            <person name="Bessarab I."/>
            <person name="Arumugam K."/>
            <person name="Maszenan A.M."/>
            <person name="Seviour R.J."/>
            <person name="Williams R.B."/>
        </authorList>
    </citation>
    <scope>NUCLEOTIDE SEQUENCE [LARGE SCALE GENOMIC DNA]</scope>
    <source>
        <strain evidence="11 12">Ben 114</strain>
    </source>
</reference>
<dbReference type="PANTHER" id="PTHR21060:SF21">
    <property type="entry name" value="ACETATE KINASE"/>
    <property type="match status" value="1"/>
</dbReference>
<dbReference type="HAMAP" id="MF_00020">
    <property type="entry name" value="Acetate_kinase"/>
    <property type="match status" value="1"/>
</dbReference>
<organism evidence="11 12">
    <name type="scientific">Defluviicoccus vanus</name>
    <dbReference type="NCBI Taxonomy" id="111831"/>
    <lineage>
        <taxon>Bacteria</taxon>
        <taxon>Pseudomonadati</taxon>
        <taxon>Pseudomonadota</taxon>
        <taxon>Alphaproteobacteria</taxon>
        <taxon>Rhodospirillales</taxon>
        <taxon>Rhodospirillaceae</taxon>
        <taxon>Defluviicoccus</taxon>
    </lineage>
</organism>
<keyword evidence="4 9" id="KW-0479">Metal-binding</keyword>
<comment type="subunit">
    <text evidence="9">Homodimer.</text>
</comment>
<evidence type="ECO:0000256" key="5">
    <source>
        <dbReference type="ARBA" id="ARBA00022741"/>
    </source>
</evidence>
<dbReference type="SUPFAM" id="SSF53067">
    <property type="entry name" value="Actin-like ATPase domain"/>
    <property type="match status" value="2"/>
</dbReference>
<gene>
    <name evidence="9" type="primary">ackA</name>
    <name evidence="11" type="ORF">HQ394_12255</name>
</gene>
<dbReference type="GO" id="GO:0008776">
    <property type="term" value="F:acetate kinase activity"/>
    <property type="evidence" value="ECO:0007669"/>
    <property type="project" value="UniProtKB-UniRule"/>
</dbReference>
<feature type="binding site" evidence="9">
    <location>
        <position position="12"/>
    </location>
    <ligand>
        <name>ATP</name>
        <dbReference type="ChEBI" id="CHEBI:30616"/>
    </ligand>
</feature>
<dbReference type="GO" id="GO:0006085">
    <property type="term" value="P:acetyl-CoA biosynthetic process"/>
    <property type="evidence" value="ECO:0007669"/>
    <property type="project" value="UniProtKB-UniRule"/>
</dbReference>
<evidence type="ECO:0000313" key="11">
    <source>
        <dbReference type="EMBL" id="QNT71299.1"/>
    </source>
</evidence>
<comment type="catalytic activity">
    <reaction evidence="9">
        <text>acetate + ATP = acetyl phosphate + ADP</text>
        <dbReference type="Rhea" id="RHEA:11352"/>
        <dbReference type="ChEBI" id="CHEBI:22191"/>
        <dbReference type="ChEBI" id="CHEBI:30089"/>
        <dbReference type="ChEBI" id="CHEBI:30616"/>
        <dbReference type="ChEBI" id="CHEBI:456216"/>
        <dbReference type="EC" id="2.7.2.1"/>
    </reaction>
</comment>
<dbReference type="Gene3D" id="3.30.420.40">
    <property type="match status" value="2"/>
</dbReference>
<keyword evidence="8 9" id="KW-0460">Magnesium</keyword>
<evidence type="ECO:0000256" key="6">
    <source>
        <dbReference type="ARBA" id="ARBA00022777"/>
    </source>
</evidence>
<evidence type="ECO:0000256" key="8">
    <source>
        <dbReference type="ARBA" id="ARBA00022842"/>
    </source>
</evidence>
<dbReference type="GO" id="GO:0005829">
    <property type="term" value="C:cytosol"/>
    <property type="evidence" value="ECO:0007669"/>
    <property type="project" value="TreeGrafter"/>
</dbReference>
<dbReference type="Pfam" id="PF00871">
    <property type="entry name" value="Acetate_kinase"/>
    <property type="match status" value="1"/>
</dbReference>
<accession>A0A7H1N6G3</accession>
<dbReference type="PANTHER" id="PTHR21060">
    <property type="entry name" value="ACETATE KINASE"/>
    <property type="match status" value="1"/>
</dbReference>
<dbReference type="InterPro" id="IPR000890">
    <property type="entry name" value="Aliphatic_acid_kin_short-chain"/>
</dbReference>
<dbReference type="NCBIfam" id="TIGR00016">
    <property type="entry name" value="ackA"/>
    <property type="match status" value="1"/>
</dbReference>
<dbReference type="GO" id="GO:0000287">
    <property type="term" value="F:magnesium ion binding"/>
    <property type="evidence" value="ECO:0007669"/>
    <property type="project" value="UniProtKB-UniRule"/>
</dbReference>
<dbReference type="GO" id="GO:0006083">
    <property type="term" value="P:acetate metabolic process"/>
    <property type="evidence" value="ECO:0007669"/>
    <property type="project" value="TreeGrafter"/>
</dbReference>
<evidence type="ECO:0000313" key="12">
    <source>
        <dbReference type="Proteomes" id="UP000516369"/>
    </source>
</evidence>
<sequence length="389" mass="41804">MLIINAGSSSIKYAAYGHLDAGELTLLGRGQIQGLGTAPSFVGKNQSGEVLDKMAWPDGNTLSHQAATAFLLDWLAENEKDIEIVACGHRVAHGGMKYRSATRIDAGVIEDLAKLTPLAPLHQPHHLAAMQAITETHPHLPQVACFDTSFHRTQSRVAQMFAIPRQMTEQGIVRYGFHGISYEYIARQLPIYAPNAHRVVVAHLGSGASMCAMLDGISVESTMGFTAVDGLPMGTRTGALDPGLLLYLLQSRDYDAVAIERLLYKESGLLGVSGISNDMRDLLASPAREAAEAVEVFCYAVGKFLGALAMTLGGLDAIVFTAGIGEHAPPVRANVCRRAAWLGVQLDAEANARNERRISTPDSPISAWCIPTNEELMIAIHTRDLLGRG</sequence>
<feature type="site" description="Transition state stabilizer" evidence="9">
    <location>
        <position position="236"/>
    </location>
</feature>
<dbReference type="UniPathway" id="UPA00340">
    <property type="reaction ID" value="UER00458"/>
</dbReference>
<dbReference type="KEGG" id="dvn:HQ394_12255"/>
<dbReference type="PROSITE" id="PS01075">
    <property type="entry name" value="ACETATE_KINASE_1"/>
    <property type="match status" value="1"/>
</dbReference>
<comment type="similarity">
    <text evidence="1 9 10">Belongs to the acetokinase family.</text>
</comment>
<feature type="binding site" evidence="9">
    <location>
        <position position="5"/>
    </location>
    <ligand>
        <name>Mg(2+)</name>
        <dbReference type="ChEBI" id="CHEBI:18420"/>
    </ligand>
</feature>
<keyword evidence="7 9" id="KW-0067">ATP-binding</keyword>
<keyword evidence="3 9" id="KW-0808">Transferase</keyword>
<evidence type="ECO:0000256" key="3">
    <source>
        <dbReference type="ARBA" id="ARBA00022679"/>
    </source>
</evidence>
<feature type="site" description="Transition state stabilizer" evidence="9">
    <location>
        <position position="178"/>
    </location>
</feature>
<dbReference type="InterPro" id="IPR023865">
    <property type="entry name" value="Aliphatic_acid_kinase_CS"/>
</dbReference>
<dbReference type="AlphaFoldDB" id="A0A7H1N6G3"/>
<feature type="binding site" evidence="9">
    <location>
        <begin position="278"/>
        <end position="280"/>
    </location>
    <ligand>
        <name>ATP</name>
        <dbReference type="ChEBI" id="CHEBI:30616"/>
    </ligand>
</feature>